<dbReference type="EMBL" id="PZKF01000003">
    <property type="protein sequence ID" value="PTE18920.1"/>
    <property type="molecule type" value="Genomic_DNA"/>
</dbReference>
<evidence type="ECO:0000313" key="4">
    <source>
        <dbReference type="Proteomes" id="UP000241899"/>
    </source>
</evidence>
<accession>A0A2T4JLX7</accession>
<comment type="caution">
    <text evidence="3">The sequence shown here is derived from an EMBL/GenBank/DDBJ whole genome shotgun (WGS) entry which is preliminary data.</text>
</comment>
<dbReference type="InterPro" id="IPR056098">
    <property type="entry name" value="Acb2/Tad1_hairpin"/>
</dbReference>
<dbReference type="Proteomes" id="UP000241899">
    <property type="component" value="Unassembled WGS sequence"/>
</dbReference>
<protein>
    <recommendedName>
        <fullName evidence="2">Acb2/Tad1 hairpin domain-containing protein</fullName>
    </recommendedName>
</protein>
<dbReference type="Pfam" id="PF24729">
    <property type="entry name" value="Acb2_Tad1_hairpin"/>
    <property type="match status" value="1"/>
</dbReference>
<feature type="domain" description="Acb2/Tad1 hairpin" evidence="2">
    <location>
        <begin position="8"/>
        <end position="53"/>
    </location>
</feature>
<evidence type="ECO:0000256" key="1">
    <source>
        <dbReference type="ARBA" id="ARBA00022741"/>
    </source>
</evidence>
<dbReference type="OrthoDB" id="7774727at2"/>
<sequence>MDQSGDTSAAAARIRDMNADLERQVGEYLAALGGSRELSLARTKFQEGFFWLRLHLGDD</sequence>
<dbReference type="RefSeq" id="WP_107323658.1">
    <property type="nucleotide sequence ID" value="NZ_NHSP01000043.1"/>
</dbReference>
<keyword evidence="1" id="KW-0547">Nucleotide-binding</keyword>
<name>A0A2T4JLX7_9RHOB</name>
<proteinExistence type="predicted"/>
<dbReference type="GO" id="GO:0000166">
    <property type="term" value="F:nucleotide binding"/>
    <property type="evidence" value="ECO:0007669"/>
    <property type="project" value="UniProtKB-KW"/>
</dbReference>
<keyword evidence="4" id="KW-1185">Reference proteome</keyword>
<dbReference type="AlphaFoldDB" id="A0A2T4JLX7"/>
<organism evidence="3 4">
    <name type="scientific">Phaeovulum veldkampii DSM 11550</name>
    <dbReference type="NCBI Taxonomy" id="1185920"/>
    <lineage>
        <taxon>Bacteria</taxon>
        <taxon>Pseudomonadati</taxon>
        <taxon>Pseudomonadota</taxon>
        <taxon>Alphaproteobacteria</taxon>
        <taxon>Rhodobacterales</taxon>
        <taxon>Paracoccaceae</taxon>
        <taxon>Phaeovulum</taxon>
    </lineage>
</organism>
<gene>
    <name evidence="3" type="ORF">C5F46_01795</name>
</gene>
<evidence type="ECO:0000313" key="3">
    <source>
        <dbReference type="EMBL" id="PTE18920.1"/>
    </source>
</evidence>
<evidence type="ECO:0000259" key="2">
    <source>
        <dbReference type="Pfam" id="PF24729"/>
    </source>
</evidence>
<reference evidence="3 4" key="1">
    <citation type="submission" date="2018-03" db="EMBL/GenBank/DDBJ databases">
        <title>Rhodobacter veldkampii.</title>
        <authorList>
            <person name="Meyer T.E."/>
            <person name="Miller S."/>
            <person name="Lodha T."/>
            <person name="Gandham S."/>
            <person name="Chintalapati S."/>
            <person name="Chintalapati V.R."/>
        </authorList>
    </citation>
    <scope>NUCLEOTIDE SEQUENCE [LARGE SCALE GENOMIC DNA]</scope>
    <source>
        <strain evidence="3 4">DSM 11550</strain>
    </source>
</reference>